<dbReference type="AlphaFoldDB" id="A0A4Y9FWG6"/>
<reference evidence="10 11" key="1">
    <citation type="submission" date="2019-03" db="EMBL/GenBank/DDBJ databases">
        <title>Diversity of the mouse oral microbiome.</title>
        <authorList>
            <person name="Joseph S."/>
            <person name="Aduse-Opoku J."/>
            <person name="Curtis M."/>
            <person name="Wade W."/>
            <person name="Hashim A."/>
        </authorList>
    </citation>
    <scope>NUCLEOTIDE SEQUENCE [LARGE SCALE GENOMIC DNA]</scope>
    <source>
        <strain evidence="10 11">P1012</strain>
    </source>
</reference>
<evidence type="ECO:0000256" key="5">
    <source>
        <dbReference type="ARBA" id="ARBA00022631"/>
    </source>
</evidence>
<accession>A0A4Y9FWG6</accession>
<dbReference type="PANTHER" id="PTHR10395">
    <property type="entry name" value="URICASE AND TRANSTHYRETIN-RELATED"/>
    <property type="match status" value="1"/>
</dbReference>
<dbReference type="PRINTS" id="PR00189">
    <property type="entry name" value="TRNSTHYRETIN"/>
</dbReference>
<dbReference type="InterPro" id="IPR000895">
    <property type="entry name" value="Transthyretin/HIU_hydrolase"/>
</dbReference>
<keyword evidence="11" id="KW-1185">Reference proteome</keyword>
<dbReference type="Proteomes" id="UP000298358">
    <property type="component" value="Unassembled WGS sequence"/>
</dbReference>
<feature type="binding site" evidence="7">
    <location>
        <position position="7"/>
    </location>
    <ligand>
        <name>substrate</name>
    </ligand>
</feature>
<keyword evidence="5 8" id="KW-0659">Purine metabolism</keyword>
<feature type="binding site" evidence="7">
    <location>
        <position position="103"/>
    </location>
    <ligand>
        <name>substrate</name>
    </ligand>
</feature>
<evidence type="ECO:0000256" key="6">
    <source>
        <dbReference type="ARBA" id="ARBA00022801"/>
    </source>
</evidence>
<feature type="domain" description="Transthyretin/hydroxyisourate hydrolase" evidence="9">
    <location>
        <begin position="4"/>
        <end position="105"/>
    </location>
</feature>
<dbReference type="NCBIfam" id="TIGR02962">
    <property type="entry name" value="hdxy_isourate"/>
    <property type="match status" value="1"/>
</dbReference>
<dbReference type="EMBL" id="SPQB01000010">
    <property type="protein sequence ID" value="TFU33345.1"/>
    <property type="molecule type" value="Genomic_DNA"/>
</dbReference>
<dbReference type="Gene3D" id="2.60.40.180">
    <property type="entry name" value="Transthyretin/hydroxyisourate hydrolase domain"/>
    <property type="match status" value="1"/>
</dbReference>
<dbReference type="GO" id="GO:0006144">
    <property type="term" value="P:purine nucleobase metabolic process"/>
    <property type="evidence" value="ECO:0007669"/>
    <property type="project" value="UniProtKB-KW"/>
</dbReference>
<evidence type="ECO:0000256" key="8">
    <source>
        <dbReference type="RuleBase" id="RU361270"/>
    </source>
</evidence>
<proteinExistence type="inferred from homology"/>
<comment type="catalytic activity">
    <reaction evidence="1 8">
        <text>5-hydroxyisourate + H2O = 5-hydroxy-2-oxo-4-ureido-2,5-dihydro-1H-imidazole-5-carboxylate + H(+)</text>
        <dbReference type="Rhea" id="RHEA:23736"/>
        <dbReference type="ChEBI" id="CHEBI:15377"/>
        <dbReference type="ChEBI" id="CHEBI:15378"/>
        <dbReference type="ChEBI" id="CHEBI:18072"/>
        <dbReference type="ChEBI" id="CHEBI:58639"/>
        <dbReference type="EC" id="3.5.2.17"/>
    </reaction>
</comment>
<dbReference type="InterPro" id="IPR036817">
    <property type="entry name" value="Transthyretin/HIU_hydrolase_sf"/>
</dbReference>
<evidence type="ECO:0000256" key="7">
    <source>
        <dbReference type="PIRSR" id="PIRSR600895-51"/>
    </source>
</evidence>
<name>A0A4Y9FWG6_9MICO</name>
<dbReference type="InterPro" id="IPR023416">
    <property type="entry name" value="Transthyretin/HIU_hydrolase_d"/>
</dbReference>
<feature type="binding site" evidence="7">
    <location>
        <position position="42"/>
    </location>
    <ligand>
        <name>substrate</name>
    </ligand>
</feature>
<comment type="subunit">
    <text evidence="4 8">Homotetramer.</text>
</comment>
<organism evidence="10 11">
    <name type="scientific">Microbacterium paludicola</name>
    <dbReference type="NCBI Taxonomy" id="300019"/>
    <lineage>
        <taxon>Bacteria</taxon>
        <taxon>Bacillati</taxon>
        <taxon>Actinomycetota</taxon>
        <taxon>Actinomycetes</taxon>
        <taxon>Micrococcales</taxon>
        <taxon>Microbacteriaceae</taxon>
        <taxon>Microbacterium</taxon>
    </lineage>
</organism>
<keyword evidence="6 8" id="KW-0378">Hydrolase</keyword>
<dbReference type="EC" id="3.5.2.17" evidence="8"/>
<dbReference type="OrthoDB" id="9792386at2"/>
<dbReference type="SUPFAM" id="SSF49472">
    <property type="entry name" value="Transthyretin (synonym: prealbumin)"/>
    <property type="match status" value="1"/>
</dbReference>
<dbReference type="GO" id="GO:0033971">
    <property type="term" value="F:hydroxyisourate hydrolase activity"/>
    <property type="evidence" value="ECO:0007669"/>
    <property type="project" value="UniProtKB-EC"/>
</dbReference>
<dbReference type="Pfam" id="PF00576">
    <property type="entry name" value="Transthyretin"/>
    <property type="match status" value="1"/>
</dbReference>
<evidence type="ECO:0000256" key="3">
    <source>
        <dbReference type="ARBA" id="ARBA00009850"/>
    </source>
</evidence>
<dbReference type="InterPro" id="IPR014306">
    <property type="entry name" value="Hydroxyisourate_hydrolase"/>
</dbReference>
<evidence type="ECO:0000313" key="10">
    <source>
        <dbReference type="EMBL" id="TFU33345.1"/>
    </source>
</evidence>
<evidence type="ECO:0000256" key="4">
    <source>
        <dbReference type="ARBA" id="ARBA00011881"/>
    </source>
</evidence>
<dbReference type="RefSeq" id="WP_135114009.1">
    <property type="nucleotide sequence ID" value="NZ_BAAANG010000005.1"/>
</dbReference>
<evidence type="ECO:0000259" key="9">
    <source>
        <dbReference type="Pfam" id="PF00576"/>
    </source>
</evidence>
<comment type="similarity">
    <text evidence="3 8">Belongs to the transthyretin family. 5-hydroxyisourate hydrolase subfamily.</text>
</comment>
<dbReference type="CDD" id="cd05822">
    <property type="entry name" value="TLP_HIUase"/>
    <property type="match status" value="1"/>
</dbReference>
<evidence type="ECO:0000256" key="2">
    <source>
        <dbReference type="ARBA" id="ARBA00002704"/>
    </source>
</evidence>
<dbReference type="PANTHER" id="PTHR10395:SF7">
    <property type="entry name" value="5-HYDROXYISOURATE HYDROLASE"/>
    <property type="match status" value="1"/>
</dbReference>
<protein>
    <recommendedName>
        <fullName evidence="8">5-hydroxyisourate hydrolase</fullName>
        <shortName evidence="8">HIU hydrolase</shortName>
        <shortName evidence="8">HIUHase</shortName>
        <ecNumber evidence="8">3.5.2.17</ecNumber>
    </recommendedName>
</protein>
<evidence type="ECO:0000313" key="11">
    <source>
        <dbReference type="Proteomes" id="UP000298358"/>
    </source>
</evidence>
<sequence>MPHLTTHVLDAATGTPAAGVALTLTAADGTPVATGATDADGRAGLGPDRLAPGDYTLRFETAAHFAARAVETFYPFVTVTFAVTDERHLHVPILLSPFAYSTYRGS</sequence>
<gene>
    <name evidence="10" type="primary">uraH</name>
    <name evidence="10" type="ORF">E4U02_06360</name>
</gene>
<comment type="caution">
    <text evidence="10">The sequence shown here is derived from an EMBL/GenBank/DDBJ whole genome shotgun (WGS) entry which is preliminary data.</text>
</comment>
<evidence type="ECO:0000256" key="1">
    <source>
        <dbReference type="ARBA" id="ARBA00001043"/>
    </source>
</evidence>
<comment type="function">
    <text evidence="2">Catalyzes the hydrolysis of 5-hydroxyisourate (HIU) to 2-oxo-4-hydroxy-4-carboxy-5-ureidoimidazoline (OHCU).</text>
</comment>